<dbReference type="Pfam" id="PF06441">
    <property type="entry name" value="EHN"/>
    <property type="match status" value="1"/>
</dbReference>
<organism evidence="6 7">
    <name type="scientific">Massilia aurea</name>
    <dbReference type="NCBI Taxonomy" id="373040"/>
    <lineage>
        <taxon>Bacteria</taxon>
        <taxon>Pseudomonadati</taxon>
        <taxon>Pseudomonadota</taxon>
        <taxon>Betaproteobacteria</taxon>
        <taxon>Burkholderiales</taxon>
        <taxon>Oxalobacteraceae</taxon>
        <taxon>Telluria group</taxon>
        <taxon>Massilia</taxon>
    </lineage>
</organism>
<feature type="active site" description="Proton donor" evidence="4">
    <location>
        <position position="303"/>
    </location>
</feature>
<accession>A0A422QQ74</accession>
<proteinExistence type="inferred from homology"/>
<comment type="caution">
    <text evidence="6">The sequence shown here is derived from an EMBL/GenBank/DDBJ whole genome shotgun (WGS) entry which is preliminary data.</text>
</comment>
<keyword evidence="2" id="KW-0058">Aromatic hydrocarbons catabolism</keyword>
<dbReference type="Gene3D" id="3.40.50.1820">
    <property type="entry name" value="alpha/beta hydrolase"/>
    <property type="match status" value="1"/>
</dbReference>
<dbReference type="InterPro" id="IPR000639">
    <property type="entry name" value="Epox_hydrolase-like"/>
</dbReference>
<dbReference type="PANTHER" id="PTHR21661:SF35">
    <property type="entry name" value="EPOXIDE HYDROLASE"/>
    <property type="match status" value="1"/>
</dbReference>
<evidence type="ECO:0000256" key="3">
    <source>
        <dbReference type="ARBA" id="ARBA00022801"/>
    </source>
</evidence>
<dbReference type="EMBL" id="JSAB01000037">
    <property type="protein sequence ID" value="RNF31951.1"/>
    <property type="molecule type" value="Genomic_DNA"/>
</dbReference>
<evidence type="ECO:0000313" key="6">
    <source>
        <dbReference type="EMBL" id="RNF31951.1"/>
    </source>
</evidence>
<dbReference type="InterPro" id="IPR016292">
    <property type="entry name" value="Epoxide_hydrolase"/>
</dbReference>
<keyword evidence="7" id="KW-1185">Reference proteome</keyword>
<dbReference type="InterPro" id="IPR029058">
    <property type="entry name" value="AB_hydrolase_fold"/>
</dbReference>
<reference evidence="6" key="1">
    <citation type="submission" date="2014-10" db="EMBL/GenBank/DDBJ databases">
        <title>Massilia sp. genome.</title>
        <authorList>
            <person name="Xu B."/>
            <person name="Dai L."/>
            <person name="Huang Z."/>
        </authorList>
    </citation>
    <scope>NUCLEOTIDE SEQUENCE [LARGE SCALE GENOMIC DNA]</scope>
    <source>
        <strain evidence="6">CFS-1</strain>
    </source>
</reference>
<feature type="active site" description="Proton acceptor" evidence="4">
    <location>
        <position position="354"/>
    </location>
</feature>
<dbReference type="PIRSF" id="PIRSF001112">
    <property type="entry name" value="Epoxide_hydrolase"/>
    <property type="match status" value="1"/>
</dbReference>
<protein>
    <recommendedName>
        <fullName evidence="5">Epoxide hydrolase N-terminal domain-containing protein</fullName>
    </recommendedName>
</protein>
<dbReference type="PANTHER" id="PTHR21661">
    <property type="entry name" value="EPOXIDE HYDROLASE 1-RELATED"/>
    <property type="match status" value="1"/>
</dbReference>
<evidence type="ECO:0000256" key="4">
    <source>
        <dbReference type="PIRSR" id="PIRSR001112-1"/>
    </source>
</evidence>
<dbReference type="SUPFAM" id="SSF53474">
    <property type="entry name" value="alpha/beta-Hydrolases"/>
    <property type="match status" value="1"/>
</dbReference>
<feature type="active site" description="Nucleophile" evidence="4">
    <location>
        <position position="179"/>
    </location>
</feature>
<dbReference type="PRINTS" id="PR00412">
    <property type="entry name" value="EPOXHYDRLASE"/>
</dbReference>
<dbReference type="AlphaFoldDB" id="A0A422QQ74"/>
<comment type="similarity">
    <text evidence="1">Belongs to the peptidase S33 family.</text>
</comment>
<dbReference type="Proteomes" id="UP000283254">
    <property type="component" value="Unassembled WGS sequence"/>
</dbReference>
<evidence type="ECO:0000256" key="1">
    <source>
        <dbReference type="ARBA" id="ARBA00010088"/>
    </source>
</evidence>
<feature type="domain" description="Epoxide hydrolase N-terminal" evidence="5">
    <location>
        <begin position="5"/>
        <end position="109"/>
    </location>
</feature>
<dbReference type="OrthoDB" id="9780765at2"/>
<evidence type="ECO:0000256" key="2">
    <source>
        <dbReference type="ARBA" id="ARBA00022797"/>
    </source>
</evidence>
<keyword evidence="3" id="KW-0378">Hydrolase</keyword>
<sequence length="376" mass="42952">MSNAIRPHPFAIPEADLDDLRQRLARTRWPDKETVDDWSQGVPLARLRALADYWRDRHDWRATETRLNALEPSSTTIGGLDIHFLHIRSPEPDALPLVITHGWSGSSVENVKAARMLADPRAHGHDPADAFHVVLPSMPGFGLTGKPREPGWTPERIAHAWVELMRRLGYDGFVAQGGDWGYSITNELGGIGLPAVKAVHFNMLPVVEGMEARDAQEEEGLRRVRDFKENQSGYQLMQIQTPQTIAYALTESPVGQAAWLLDLYWRWMDHDGDPTDAVSMDDILDTVDWYWLTGTAGSSARIYWESMRTFKEREIAVPVAFSQFPRDLHMASRRWVQERYPTLMYYNEVEKGGHYPAMEQPEMFADELRKGFRSVR</sequence>
<name>A0A422QQ74_9BURK</name>
<dbReference type="InterPro" id="IPR010497">
    <property type="entry name" value="Epoxide_hydro_N"/>
</dbReference>
<dbReference type="RefSeq" id="WP_123068318.1">
    <property type="nucleotide sequence ID" value="NZ_JSAB01000037.1"/>
</dbReference>
<dbReference type="GO" id="GO:0097176">
    <property type="term" value="P:epoxide metabolic process"/>
    <property type="evidence" value="ECO:0007669"/>
    <property type="project" value="TreeGrafter"/>
</dbReference>
<gene>
    <name evidence="6" type="ORF">NM04_04335</name>
</gene>
<evidence type="ECO:0000259" key="5">
    <source>
        <dbReference type="Pfam" id="PF06441"/>
    </source>
</evidence>
<evidence type="ECO:0000313" key="7">
    <source>
        <dbReference type="Proteomes" id="UP000283254"/>
    </source>
</evidence>
<dbReference type="GO" id="GO:0004301">
    <property type="term" value="F:epoxide hydrolase activity"/>
    <property type="evidence" value="ECO:0007669"/>
    <property type="project" value="TreeGrafter"/>
</dbReference>